<feature type="compositionally biased region" description="Basic and acidic residues" evidence="1">
    <location>
        <begin position="67"/>
        <end position="80"/>
    </location>
</feature>
<sequence length="86" mass="9570">MADHSLTAEAACGSSKWAAQFLGLSPGAFSDRRRTLEAKGFPQPDPLLKLYIKADVMAWLETRRRIRDGDKMPEDGERPRLNLGAL</sequence>
<comment type="caution">
    <text evidence="2">The sequence shown here is derived from an EMBL/GenBank/DDBJ whole genome shotgun (WGS) entry which is preliminary data.</text>
</comment>
<dbReference type="RefSeq" id="WP_160896733.1">
    <property type="nucleotide sequence ID" value="NZ_WUMU01000032.1"/>
</dbReference>
<dbReference type="EMBL" id="WUMU01000032">
    <property type="protein sequence ID" value="MXN20609.1"/>
    <property type="molecule type" value="Genomic_DNA"/>
</dbReference>
<feature type="region of interest" description="Disordered" evidence="1">
    <location>
        <begin position="67"/>
        <end position="86"/>
    </location>
</feature>
<proteinExistence type="predicted"/>
<accession>A0A6L7G9G6</accession>
<reference evidence="2 3" key="1">
    <citation type="submission" date="2019-12" db="EMBL/GenBank/DDBJ databases">
        <authorList>
            <person name="Li M."/>
        </authorList>
    </citation>
    <scope>NUCLEOTIDE SEQUENCE [LARGE SCALE GENOMIC DNA]</scope>
    <source>
        <strain evidence="2 3">GBMRC 2024</strain>
    </source>
</reference>
<evidence type="ECO:0000313" key="2">
    <source>
        <dbReference type="EMBL" id="MXN20609.1"/>
    </source>
</evidence>
<keyword evidence="3" id="KW-1185">Reference proteome</keyword>
<gene>
    <name evidence="2" type="ORF">GR170_22490</name>
</gene>
<evidence type="ECO:0000256" key="1">
    <source>
        <dbReference type="SAM" id="MobiDB-lite"/>
    </source>
</evidence>
<evidence type="ECO:0008006" key="4">
    <source>
        <dbReference type="Google" id="ProtNLM"/>
    </source>
</evidence>
<evidence type="ECO:0000313" key="3">
    <source>
        <dbReference type="Proteomes" id="UP000477911"/>
    </source>
</evidence>
<dbReference type="AlphaFoldDB" id="A0A6L7G9G6"/>
<dbReference type="Proteomes" id="UP000477911">
    <property type="component" value="Unassembled WGS sequence"/>
</dbReference>
<protein>
    <recommendedName>
        <fullName evidence="4">AlpA family phage regulatory protein</fullName>
    </recommendedName>
</protein>
<organism evidence="2 3">
    <name type="scientific">Pseudooceanicola albus</name>
    <dbReference type="NCBI Taxonomy" id="2692189"/>
    <lineage>
        <taxon>Bacteria</taxon>
        <taxon>Pseudomonadati</taxon>
        <taxon>Pseudomonadota</taxon>
        <taxon>Alphaproteobacteria</taxon>
        <taxon>Rhodobacterales</taxon>
        <taxon>Paracoccaceae</taxon>
        <taxon>Pseudooceanicola</taxon>
    </lineage>
</organism>
<name>A0A6L7G9G6_9RHOB</name>